<keyword evidence="4" id="KW-1185">Reference proteome</keyword>
<keyword evidence="1" id="KW-0812">Transmembrane</keyword>
<dbReference type="Pfam" id="PF12705">
    <property type="entry name" value="PDDEXK_1"/>
    <property type="match status" value="1"/>
</dbReference>
<proteinExistence type="predicted"/>
<evidence type="ECO:0000313" key="4">
    <source>
        <dbReference type="Proteomes" id="UP000288178"/>
    </source>
</evidence>
<dbReference type="Proteomes" id="UP000288178">
    <property type="component" value="Unassembled WGS sequence"/>
</dbReference>
<keyword evidence="1" id="KW-1133">Transmembrane helix</keyword>
<gene>
    <name evidence="3" type="ORF">ENE75_15905</name>
</gene>
<dbReference type="AlphaFoldDB" id="A0A3S2VW23"/>
<feature type="domain" description="PD-(D/E)XK endonuclease-like" evidence="2">
    <location>
        <begin position="49"/>
        <end position="199"/>
    </location>
</feature>
<dbReference type="InterPro" id="IPR038726">
    <property type="entry name" value="PDDEXK_AddAB-type"/>
</dbReference>
<dbReference type="EMBL" id="SACT01000005">
    <property type="protein sequence ID" value="RVT50486.1"/>
    <property type="molecule type" value="Genomic_DNA"/>
</dbReference>
<evidence type="ECO:0000256" key="1">
    <source>
        <dbReference type="SAM" id="Phobius"/>
    </source>
</evidence>
<sequence>MHAMAARAGRLAVEVVVTRGWTMNMIEVVLAMMILAVVIGFVGWVIAGRRAAAEERRQRPARLRDAELVFVERQFRSSGRWPVVARVDRVYRNPSGILVLVELKTRASPMVTRSDVIQLSAQRMAMEDELHVTVADEAYVLIPRGHRGTSLIPLPVNLMAREEVEDLMRRREALQRGLVEPRWPASQRTCRACGFRDRCGLAP</sequence>
<evidence type="ECO:0000313" key="3">
    <source>
        <dbReference type="EMBL" id="RVT50486.1"/>
    </source>
</evidence>
<organism evidence="3 4">
    <name type="scientific">Rubrivivax albus</name>
    <dbReference type="NCBI Taxonomy" id="2499835"/>
    <lineage>
        <taxon>Bacteria</taxon>
        <taxon>Pseudomonadati</taxon>
        <taxon>Pseudomonadota</taxon>
        <taxon>Betaproteobacteria</taxon>
        <taxon>Burkholderiales</taxon>
        <taxon>Sphaerotilaceae</taxon>
        <taxon>Rubrivivax</taxon>
    </lineage>
</organism>
<feature type="transmembrane region" description="Helical" evidence="1">
    <location>
        <begin position="28"/>
        <end position="47"/>
    </location>
</feature>
<dbReference type="InterPro" id="IPR011604">
    <property type="entry name" value="PDDEXK-like_dom_sf"/>
</dbReference>
<keyword evidence="1" id="KW-0472">Membrane</keyword>
<name>A0A3S2VW23_9BURK</name>
<reference evidence="3 4" key="1">
    <citation type="submission" date="2019-01" db="EMBL/GenBank/DDBJ databases">
        <authorList>
            <person name="Chen W.-M."/>
        </authorList>
    </citation>
    <scope>NUCLEOTIDE SEQUENCE [LARGE SCALE GENOMIC DNA]</scope>
    <source>
        <strain evidence="3 4">ICH-3</strain>
    </source>
</reference>
<evidence type="ECO:0000259" key="2">
    <source>
        <dbReference type="Pfam" id="PF12705"/>
    </source>
</evidence>
<dbReference type="Gene3D" id="3.90.320.10">
    <property type="match status" value="1"/>
</dbReference>
<accession>A0A3S2VW23</accession>
<protein>
    <recommendedName>
        <fullName evidence="2">PD-(D/E)XK endonuclease-like domain-containing protein</fullName>
    </recommendedName>
</protein>
<comment type="caution">
    <text evidence="3">The sequence shown here is derived from an EMBL/GenBank/DDBJ whole genome shotgun (WGS) entry which is preliminary data.</text>
</comment>